<accession>A0A2T5BQN2</accession>
<keyword evidence="1" id="KW-0812">Transmembrane</keyword>
<protein>
    <submittedName>
        <fullName evidence="2">Uncharacterized protein</fullName>
    </submittedName>
</protein>
<dbReference type="Proteomes" id="UP000243859">
    <property type="component" value="Unassembled WGS sequence"/>
</dbReference>
<proteinExistence type="predicted"/>
<feature type="transmembrane region" description="Helical" evidence="1">
    <location>
        <begin position="36"/>
        <end position="54"/>
    </location>
</feature>
<evidence type="ECO:0000256" key="1">
    <source>
        <dbReference type="SAM" id="Phobius"/>
    </source>
</evidence>
<dbReference type="EMBL" id="QAAA01000012">
    <property type="protein sequence ID" value="PTN01494.1"/>
    <property type="molecule type" value="Genomic_DNA"/>
</dbReference>
<keyword evidence="3" id="KW-1185">Reference proteome</keyword>
<evidence type="ECO:0000313" key="3">
    <source>
        <dbReference type="Proteomes" id="UP000243859"/>
    </source>
</evidence>
<dbReference type="AlphaFoldDB" id="A0A2T5BQN2"/>
<keyword evidence="1" id="KW-1133">Transmembrane helix</keyword>
<keyword evidence="1" id="KW-0472">Membrane</keyword>
<name>A0A2T5BQN2_9RHOB</name>
<comment type="caution">
    <text evidence="2">The sequence shown here is derived from an EMBL/GenBank/DDBJ whole genome shotgun (WGS) entry which is preliminary data.</text>
</comment>
<organism evidence="2 3">
    <name type="scientific">Rhodovulum imhoffii</name>
    <dbReference type="NCBI Taxonomy" id="365340"/>
    <lineage>
        <taxon>Bacteria</taxon>
        <taxon>Pseudomonadati</taxon>
        <taxon>Pseudomonadota</taxon>
        <taxon>Alphaproteobacteria</taxon>
        <taxon>Rhodobacterales</taxon>
        <taxon>Paracoccaceae</taxon>
        <taxon>Rhodovulum</taxon>
    </lineage>
</organism>
<feature type="transmembrane region" description="Helical" evidence="1">
    <location>
        <begin position="12"/>
        <end position="30"/>
    </location>
</feature>
<gene>
    <name evidence="2" type="ORF">C8N32_1123</name>
</gene>
<evidence type="ECO:0000313" key="2">
    <source>
        <dbReference type="EMBL" id="PTN01494.1"/>
    </source>
</evidence>
<reference evidence="2 3" key="1">
    <citation type="submission" date="2018-04" db="EMBL/GenBank/DDBJ databases">
        <title>Genomic Encyclopedia of Archaeal and Bacterial Type Strains, Phase II (KMG-II): from individual species to whole genera.</title>
        <authorList>
            <person name="Goeker M."/>
        </authorList>
    </citation>
    <scope>NUCLEOTIDE SEQUENCE [LARGE SCALE GENOMIC DNA]</scope>
    <source>
        <strain evidence="2 3">DSM 18064</strain>
    </source>
</reference>
<sequence>MLNMMKNIKLEEWPAVILRGAALVLIGVHLFTAFFIYQHAIFFITALVLGLLVAREMYQDLAQRFFRLKAEEYEHELQEVRHADQDPNLMIEGARVMKDVPDAEVAPETNKS</sequence>